<evidence type="ECO:0000256" key="9">
    <source>
        <dbReference type="SAM" id="MobiDB-lite"/>
    </source>
</evidence>
<evidence type="ECO:0000256" key="4">
    <source>
        <dbReference type="ARBA" id="ARBA00008770"/>
    </source>
</evidence>
<comment type="pathway">
    <text evidence="3 8">Glycan biosynthesis; trehalose biosynthesis.</text>
</comment>
<dbReference type="EMBL" id="CAMAPF010000200">
    <property type="protein sequence ID" value="CAH9112718.1"/>
    <property type="molecule type" value="Genomic_DNA"/>
</dbReference>
<proteinExistence type="inferred from homology"/>
<comment type="similarity">
    <text evidence="4 8">Belongs to the trehalose phosphatase family.</text>
</comment>
<dbReference type="FunFam" id="3.40.50.1000:FF:000073">
    <property type="entry name" value="Trehalose 6-phosphate phosphatase"/>
    <property type="match status" value="1"/>
</dbReference>
<dbReference type="InterPro" id="IPR006379">
    <property type="entry name" value="HAD-SF_hydro_IIB"/>
</dbReference>
<dbReference type="NCBIfam" id="TIGR00685">
    <property type="entry name" value="T6PP"/>
    <property type="match status" value="1"/>
</dbReference>
<evidence type="ECO:0000256" key="8">
    <source>
        <dbReference type="RuleBase" id="RU361117"/>
    </source>
</evidence>
<reference evidence="10" key="1">
    <citation type="submission" date="2022-07" db="EMBL/GenBank/DDBJ databases">
        <authorList>
            <person name="Macas J."/>
            <person name="Novak P."/>
            <person name="Neumann P."/>
        </authorList>
    </citation>
    <scope>NUCLEOTIDE SEQUENCE</scope>
</reference>
<keyword evidence="11" id="KW-1185">Reference proteome</keyword>
<dbReference type="GO" id="GO:0005992">
    <property type="term" value="P:trehalose biosynthetic process"/>
    <property type="evidence" value="ECO:0007669"/>
    <property type="project" value="InterPro"/>
</dbReference>
<comment type="caution">
    <text evidence="10">The sequence shown here is derived from an EMBL/GenBank/DDBJ whole genome shotgun (WGS) entry which is preliminary data.</text>
</comment>
<dbReference type="EC" id="3.1.3.12" evidence="8"/>
<dbReference type="Gene3D" id="3.40.50.1000">
    <property type="entry name" value="HAD superfamily/HAD-like"/>
    <property type="match status" value="2"/>
</dbReference>
<dbReference type="NCBIfam" id="TIGR01484">
    <property type="entry name" value="HAD-SF-IIB"/>
    <property type="match status" value="1"/>
</dbReference>
<dbReference type="AlphaFoldDB" id="A0AAV0E1I9"/>
<protein>
    <recommendedName>
        <fullName evidence="8">Trehalose 6-phosphate phosphatase</fullName>
        <ecNumber evidence="8">3.1.3.12</ecNumber>
    </recommendedName>
</protein>
<evidence type="ECO:0000256" key="2">
    <source>
        <dbReference type="ARBA" id="ARBA00001968"/>
    </source>
</evidence>
<dbReference type="FunFam" id="3.30.70.1020:FF:000004">
    <property type="entry name" value="Trehalose 6-phosphate phosphatase"/>
    <property type="match status" value="1"/>
</dbReference>
<comment type="catalytic activity">
    <reaction evidence="1 8">
        <text>alpha,alpha-trehalose 6-phosphate + H2O = alpha,alpha-trehalose + phosphate</text>
        <dbReference type="Rhea" id="RHEA:23420"/>
        <dbReference type="ChEBI" id="CHEBI:15377"/>
        <dbReference type="ChEBI" id="CHEBI:16551"/>
        <dbReference type="ChEBI" id="CHEBI:43474"/>
        <dbReference type="ChEBI" id="CHEBI:58429"/>
        <dbReference type="EC" id="3.1.3.12"/>
    </reaction>
</comment>
<feature type="compositionally biased region" description="Polar residues" evidence="9">
    <location>
        <begin position="1"/>
        <end position="10"/>
    </location>
</feature>
<dbReference type="GO" id="GO:0004805">
    <property type="term" value="F:trehalose-phosphatase activity"/>
    <property type="evidence" value="ECO:0007669"/>
    <property type="project" value="UniProtKB-EC"/>
</dbReference>
<dbReference type="Pfam" id="PF02358">
    <property type="entry name" value="Trehalose_PPase"/>
    <property type="match status" value="1"/>
</dbReference>
<evidence type="ECO:0000313" key="11">
    <source>
        <dbReference type="Proteomes" id="UP001152523"/>
    </source>
</evidence>
<dbReference type="SUPFAM" id="SSF56784">
    <property type="entry name" value="HAD-like"/>
    <property type="match status" value="1"/>
</dbReference>
<dbReference type="PANTHER" id="PTHR43768:SF3">
    <property type="entry name" value="TREHALOSE 6-PHOSPHATE PHOSPHATASE"/>
    <property type="match status" value="1"/>
</dbReference>
<evidence type="ECO:0000256" key="1">
    <source>
        <dbReference type="ARBA" id="ARBA00000500"/>
    </source>
</evidence>
<comment type="cofactor">
    <cofactor evidence="2 8">
        <name>a divalent metal cation</name>
        <dbReference type="ChEBI" id="CHEBI:60240"/>
    </cofactor>
</comment>
<evidence type="ECO:0000313" key="10">
    <source>
        <dbReference type="EMBL" id="CAH9112718.1"/>
    </source>
</evidence>
<sequence length="407" mass="45361">MARMNTNVEGASSGRRIPVGFVSTDDEEDFTSAAEGGNGDEWSAIRYWFGRMRAPKPAAAVIGPSYSSPSSEMSVQYKSTAADDESEANSLLATLRASSPTRTTAETVSSEQRASWMKRHPSALDKFDRIIEASKGKQIVMFLDYDGTLSPIVPDPNSAHMSPTMRATVKSLASYFPTAIVTGRSIDKVYDFVQLPELYYAGSHGMDIIGPSRGPHFMKRGVTNIQHQPAANFIPIIQRIYATLREKTSHIPGAYVEDNKFCVTVHFRRVEDKMQNWEELVQIVRGVMKGYSGLRISSGRKVMEIRPAIDWDKGQALTFLLKSLGYAYSNRVCPIYIGDDRTDEDAFRVLRESRQGFGIVVSKHPRDTLAPYSLQEPSEVMSFLRRLVESQKKTGGRICYAFFGGEC</sequence>
<evidence type="ECO:0000256" key="5">
    <source>
        <dbReference type="ARBA" id="ARBA00022801"/>
    </source>
</evidence>
<dbReference type="InterPro" id="IPR044651">
    <property type="entry name" value="OTSB-like"/>
</dbReference>
<organism evidence="10 11">
    <name type="scientific">Cuscuta epithymum</name>
    <dbReference type="NCBI Taxonomy" id="186058"/>
    <lineage>
        <taxon>Eukaryota</taxon>
        <taxon>Viridiplantae</taxon>
        <taxon>Streptophyta</taxon>
        <taxon>Embryophyta</taxon>
        <taxon>Tracheophyta</taxon>
        <taxon>Spermatophyta</taxon>
        <taxon>Magnoliopsida</taxon>
        <taxon>eudicotyledons</taxon>
        <taxon>Gunneridae</taxon>
        <taxon>Pentapetalae</taxon>
        <taxon>asterids</taxon>
        <taxon>lamiids</taxon>
        <taxon>Solanales</taxon>
        <taxon>Convolvulaceae</taxon>
        <taxon>Cuscuteae</taxon>
        <taxon>Cuscuta</taxon>
        <taxon>Cuscuta subgen. Cuscuta</taxon>
    </lineage>
</organism>
<gene>
    <name evidence="10" type="ORF">CEPIT_LOCUS20047</name>
</gene>
<dbReference type="PANTHER" id="PTHR43768">
    <property type="entry name" value="TREHALOSE 6-PHOSPHATE PHOSPHATASE"/>
    <property type="match status" value="1"/>
</dbReference>
<keyword evidence="6" id="KW-0346">Stress response</keyword>
<keyword evidence="5 8" id="KW-0378">Hydrolase</keyword>
<evidence type="ECO:0000256" key="6">
    <source>
        <dbReference type="ARBA" id="ARBA00023016"/>
    </source>
</evidence>
<dbReference type="InterPro" id="IPR036412">
    <property type="entry name" value="HAD-like_sf"/>
</dbReference>
<name>A0AAV0E1I9_9ASTE</name>
<comment type="function">
    <text evidence="7">Removes the phosphate from trehalose 6-phosphate to produce free trehalose. Trehalose accumulation in plant may improve abiotic stress tolerance.</text>
</comment>
<accession>A0AAV0E1I9</accession>
<dbReference type="Proteomes" id="UP001152523">
    <property type="component" value="Unassembled WGS sequence"/>
</dbReference>
<feature type="region of interest" description="Disordered" evidence="9">
    <location>
        <begin position="1"/>
        <end position="22"/>
    </location>
</feature>
<evidence type="ECO:0000256" key="7">
    <source>
        <dbReference type="ARBA" id="ARBA00025274"/>
    </source>
</evidence>
<dbReference type="CDD" id="cd01627">
    <property type="entry name" value="HAD_TPP"/>
    <property type="match status" value="1"/>
</dbReference>
<dbReference type="InterPro" id="IPR023214">
    <property type="entry name" value="HAD_sf"/>
</dbReference>
<evidence type="ECO:0000256" key="3">
    <source>
        <dbReference type="ARBA" id="ARBA00005199"/>
    </source>
</evidence>
<dbReference type="InterPro" id="IPR003337">
    <property type="entry name" value="Trehalose_PPase"/>
</dbReference>